<protein>
    <submittedName>
        <fullName evidence="2">Uncharacterized protein</fullName>
    </submittedName>
</protein>
<organism evidence="2 3">
    <name type="scientific">Riccia fluitans</name>
    <dbReference type="NCBI Taxonomy" id="41844"/>
    <lineage>
        <taxon>Eukaryota</taxon>
        <taxon>Viridiplantae</taxon>
        <taxon>Streptophyta</taxon>
        <taxon>Embryophyta</taxon>
        <taxon>Marchantiophyta</taxon>
        <taxon>Marchantiopsida</taxon>
        <taxon>Marchantiidae</taxon>
        <taxon>Marchantiales</taxon>
        <taxon>Ricciaceae</taxon>
        <taxon>Riccia</taxon>
    </lineage>
</organism>
<feature type="compositionally biased region" description="Polar residues" evidence="1">
    <location>
        <begin position="50"/>
        <end position="60"/>
    </location>
</feature>
<feature type="region of interest" description="Disordered" evidence="1">
    <location>
        <begin position="1"/>
        <end position="64"/>
    </location>
</feature>
<gene>
    <name evidence="2" type="ORF">R1flu_007966</name>
</gene>
<dbReference type="EMBL" id="JBHFFA010000005">
    <property type="protein sequence ID" value="KAL2623721.1"/>
    <property type="molecule type" value="Genomic_DNA"/>
</dbReference>
<evidence type="ECO:0000313" key="2">
    <source>
        <dbReference type="EMBL" id="KAL2623721.1"/>
    </source>
</evidence>
<feature type="compositionally biased region" description="Basic and acidic residues" evidence="1">
    <location>
        <begin position="14"/>
        <end position="32"/>
    </location>
</feature>
<keyword evidence="3" id="KW-1185">Reference proteome</keyword>
<name>A0ABD1YAC2_9MARC</name>
<accession>A0ABD1YAC2</accession>
<sequence length="190" mass="20415">MEEPSMEAEISQETGHESGEGRPNHLDTRLSHVDLQPLETSAHERHSEDTSTGASLQGNPAASRGVVCNSEPLLRIGTEKEVYRPTSDAVSQPRPSPTIHLAAPLTHSLAPTLMVDPEARWRLGTNLSNALMYSSNIASPPLAKWASDGSIGFGSHANPTDAVNTKHISCAITRFELTLRLIFTSDPATS</sequence>
<dbReference type="AlphaFoldDB" id="A0ABD1YAC2"/>
<evidence type="ECO:0000313" key="3">
    <source>
        <dbReference type="Proteomes" id="UP001605036"/>
    </source>
</evidence>
<comment type="caution">
    <text evidence="2">The sequence shown here is derived from an EMBL/GenBank/DDBJ whole genome shotgun (WGS) entry which is preliminary data.</text>
</comment>
<reference evidence="2 3" key="1">
    <citation type="submission" date="2024-09" db="EMBL/GenBank/DDBJ databases">
        <title>Chromosome-scale assembly of Riccia fluitans.</title>
        <authorList>
            <person name="Paukszto L."/>
            <person name="Sawicki J."/>
            <person name="Karawczyk K."/>
            <person name="Piernik-Szablinska J."/>
            <person name="Szczecinska M."/>
            <person name="Mazdziarz M."/>
        </authorList>
    </citation>
    <scope>NUCLEOTIDE SEQUENCE [LARGE SCALE GENOMIC DNA]</scope>
    <source>
        <strain evidence="2">Rf_01</strain>
        <tissue evidence="2">Aerial parts of the thallus</tissue>
    </source>
</reference>
<proteinExistence type="predicted"/>
<evidence type="ECO:0000256" key="1">
    <source>
        <dbReference type="SAM" id="MobiDB-lite"/>
    </source>
</evidence>
<dbReference type="Proteomes" id="UP001605036">
    <property type="component" value="Unassembled WGS sequence"/>
</dbReference>